<evidence type="ECO:0000259" key="6">
    <source>
        <dbReference type="Pfam" id="PF21621"/>
    </source>
</evidence>
<dbReference type="InterPro" id="IPR011051">
    <property type="entry name" value="RmlC_Cupin_sf"/>
</dbReference>
<keyword evidence="2" id="KW-0862">Zinc</keyword>
<evidence type="ECO:0000259" key="5">
    <source>
        <dbReference type="Pfam" id="PF20511"/>
    </source>
</evidence>
<comment type="caution">
    <text evidence="7">The sequence shown here is derived from an EMBL/GenBank/DDBJ whole genome shotgun (WGS) entry which is preliminary data.</text>
</comment>
<dbReference type="CDD" id="cd07010">
    <property type="entry name" value="cupin_PMI_type_I_N_bac"/>
    <property type="match status" value="1"/>
</dbReference>
<evidence type="ECO:0000256" key="4">
    <source>
        <dbReference type="ARBA" id="ARBA00030762"/>
    </source>
</evidence>
<evidence type="ECO:0000313" key="7">
    <source>
        <dbReference type="EMBL" id="NOU61459.1"/>
    </source>
</evidence>
<dbReference type="InterPro" id="IPR046457">
    <property type="entry name" value="PMI_typeI_cat"/>
</dbReference>
<dbReference type="InterPro" id="IPR014710">
    <property type="entry name" value="RmlC-like_jellyroll"/>
</dbReference>
<dbReference type="Pfam" id="PF20511">
    <property type="entry name" value="PMI_typeI_cat"/>
    <property type="match status" value="1"/>
</dbReference>
<dbReference type="PANTHER" id="PTHR42742">
    <property type="entry name" value="TRANSCRIPTIONAL REPRESSOR MPRA"/>
    <property type="match status" value="1"/>
</dbReference>
<keyword evidence="1" id="KW-0479">Metal-binding</keyword>
<dbReference type="Pfam" id="PF21621">
    <property type="entry name" value="MPI_cupin_dom"/>
    <property type="match status" value="1"/>
</dbReference>
<organism evidence="7 8">
    <name type="scientific">Marinifilum caeruleilacunae</name>
    <dbReference type="NCBI Taxonomy" id="2499076"/>
    <lineage>
        <taxon>Bacteria</taxon>
        <taxon>Pseudomonadati</taxon>
        <taxon>Bacteroidota</taxon>
        <taxon>Bacteroidia</taxon>
        <taxon>Marinilabiliales</taxon>
        <taxon>Marinifilaceae</taxon>
    </lineage>
</organism>
<reference evidence="7 8" key="1">
    <citation type="submission" date="2018-12" db="EMBL/GenBank/DDBJ databases">
        <title>Marinifilum JC070 sp. nov., a marine bacterium isolated from Yongle Blue Hole in the South China Sea.</title>
        <authorList>
            <person name="Fu T."/>
        </authorList>
    </citation>
    <scope>NUCLEOTIDE SEQUENCE [LARGE SCALE GENOMIC DNA]</scope>
    <source>
        <strain evidence="7 8">JC070</strain>
    </source>
</reference>
<keyword evidence="8" id="KW-1185">Reference proteome</keyword>
<feature type="domain" description="Phosphomannose isomerase type I catalytic" evidence="5">
    <location>
        <begin position="7"/>
        <end position="116"/>
    </location>
</feature>
<dbReference type="EMBL" id="RZNH01000034">
    <property type="protein sequence ID" value="NOU61459.1"/>
    <property type="molecule type" value="Genomic_DNA"/>
</dbReference>
<evidence type="ECO:0000256" key="2">
    <source>
        <dbReference type="ARBA" id="ARBA00022833"/>
    </source>
</evidence>
<evidence type="ECO:0000256" key="1">
    <source>
        <dbReference type="ARBA" id="ARBA00022723"/>
    </source>
</evidence>
<protein>
    <recommendedName>
        <fullName evidence="3">Phosphohexomutase</fullName>
    </recommendedName>
    <alternativeName>
        <fullName evidence="4">Phosphomannose isomerase</fullName>
    </alternativeName>
</protein>
<keyword evidence="7" id="KW-0413">Isomerase</keyword>
<evidence type="ECO:0000313" key="8">
    <source>
        <dbReference type="Proteomes" id="UP000732105"/>
    </source>
</evidence>
<accession>A0ABX1X018</accession>
<sequence length="326" mass="36915">MSLYPLKFKPILKDKIWGGSKLKTVLNKDFSPLPNAGESWEISGVEGDISLVSNGTLAGNNLEELIEVYMGDLVGDHVYDKFGMEFPLLIKFIDANDVLSIQVHPDDELSKERHNAFGKTEMWYVIEADKGSELIVGFNQEVDKAKYVAKLDEGKLEEILNNEPVEKGSCFFIPAGRVHAIGKGILLAEIQQTSDVTYRMYDWNRTDDQGNPRELHTELAVDAIDYSFEKKYRTDYETKLNETKELVRCPYFTTNTLEFDKQTEKDYSQLDSFVIYMCLDGDFTIESEGGITTEVAKGETVLIPAALENVILFPKGKTEILEVYIK</sequence>
<dbReference type="Gene3D" id="2.60.120.10">
    <property type="entry name" value="Jelly Rolls"/>
    <property type="match status" value="2"/>
</dbReference>
<dbReference type="InterPro" id="IPR051804">
    <property type="entry name" value="Carb_Metab_Reg_Kinase/Isom"/>
</dbReference>
<name>A0ABX1X018_9BACT</name>
<feature type="domain" description="Mannose-6-phosphate isomerase cupin" evidence="6">
    <location>
        <begin position="243"/>
        <end position="324"/>
    </location>
</feature>
<dbReference type="InterPro" id="IPR014628">
    <property type="entry name" value="Man6P_isomerase_Firm_short"/>
</dbReference>
<dbReference type="InterPro" id="IPR049071">
    <property type="entry name" value="MPI_cupin_dom"/>
</dbReference>
<dbReference type="SUPFAM" id="SSF51182">
    <property type="entry name" value="RmlC-like cupins"/>
    <property type="match status" value="1"/>
</dbReference>
<dbReference type="RefSeq" id="WP_171596721.1">
    <property type="nucleotide sequence ID" value="NZ_RZNH01000034.1"/>
</dbReference>
<proteinExistence type="predicted"/>
<dbReference type="PANTHER" id="PTHR42742:SF3">
    <property type="entry name" value="FRUCTOKINASE"/>
    <property type="match status" value="1"/>
</dbReference>
<dbReference type="GO" id="GO:0016853">
    <property type="term" value="F:isomerase activity"/>
    <property type="evidence" value="ECO:0007669"/>
    <property type="project" value="UniProtKB-KW"/>
</dbReference>
<gene>
    <name evidence="7" type="ORF">ELS83_16770</name>
</gene>
<dbReference type="PIRSF" id="PIRSF036894">
    <property type="entry name" value="PMI_Firm_short"/>
    <property type="match status" value="1"/>
</dbReference>
<evidence type="ECO:0000256" key="3">
    <source>
        <dbReference type="ARBA" id="ARBA00029741"/>
    </source>
</evidence>
<dbReference type="Proteomes" id="UP000732105">
    <property type="component" value="Unassembled WGS sequence"/>
</dbReference>